<dbReference type="GO" id="GO:0016787">
    <property type="term" value="F:hydrolase activity"/>
    <property type="evidence" value="ECO:0007669"/>
    <property type="project" value="UniProtKB-KW"/>
</dbReference>
<dbReference type="Pfam" id="PF00753">
    <property type="entry name" value="Lactamase_B"/>
    <property type="match status" value="1"/>
</dbReference>
<organism evidence="6 7">
    <name type="scientific">Kitasatospora acidiphila</name>
    <dbReference type="NCBI Taxonomy" id="2567942"/>
    <lineage>
        <taxon>Bacteria</taxon>
        <taxon>Bacillati</taxon>
        <taxon>Actinomycetota</taxon>
        <taxon>Actinomycetes</taxon>
        <taxon>Kitasatosporales</taxon>
        <taxon>Streptomycetaceae</taxon>
        <taxon>Kitasatospora</taxon>
    </lineage>
</organism>
<dbReference type="Proteomes" id="UP000319103">
    <property type="component" value="Unassembled WGS sequence"/>
</dbReference>
<dbReference type="AlphaFoldDB" id="A0A540VYJ2"/>
<evidence type="ECO:0000313" key="6">
    <source>
        <dbReference type="EMBL" id="TQF01832.1"/>
    </source>
</evidence>
<dbReference type="SUPFAM" id="SSF56281">
    <property type="entry name" value="Metallo-hydrolase/oxidoreductase"/>
    <property type="match status" value="1"/>
</dbReference>
<evidence type="ECO:0000256" key="4">
    <source>
        <dbReference type="ARBA" id="ARBA00022833"/>
    </source>
</evidence>
<dbReference type="InterPro" id="IPR036866">
    <property type="entry name" value="RibonucZ/Hydroxyglut_hydro"/>
</dbReference>
<dbReference type="PANTHER" id="PTHR42978:SF3">
    <property type="entry name" value="BLR3078 PROTEIN"/>
    <property type="match status" value="1"/>
</dbReference>
<comment type="caution">
    <text evidence="6">The sequence shown here is derived from an EMBL/GenBank/DDBJ whole genome shotgun (WGS) entry which is preliminary data.</text>
</comment>
<dbReference type="InterPro" id="IPR001279">
    <property type="entry name" value="Metallo-B-lactamas"/>
</dbReference>
<evidence type="ECO:0000313" key="7">
    <source>
        <dbReference type="Proteomes" id="UP000319103"/>
    </source>
</evidence>
<dbReference type="GO" id="GO:0046872">
    <property type="term" value="F:metal ion binding"/>
    <property type="evidence" value="ECO:0007669"/>
    <property type="project" value="UniProtKB-KW"/>
</dbReference>
<dbReference type="Gene3D" id="3.60.15.10">
    <property type="entry name" value="Ribonuclease Z/Hydroxyacylglutathione hydrolase-like"/>
    <property type="match status" value="1"/>
</dbReference>
<dbReference type="OrthoDB" id="3196337at2"/>
<gene>
    <name evidence="6" type="ORF">E6W39_05620</name>
</gene>
<dbReference type="SMART" id="SM00849">
    <property type="entry name" value="Lactamase_B"/>
    <property type="match status" value="1"/>
</dbReference>
<reference evidence="6 7" key="1">
    <citation type="submission" date="2019-06" db="EMBL/GenBank/DDBJ databases">
        <title>Description of Kitasatospora acidophila sp. nov. isolated from pine grove soil, and reclassification of Streptomyces novaecaesareae to Kitasatospora novaeceasareae comb. nov.</title>
        <authorList>
            <person name="Kim M.J."/>
        </authorList>
    </citation>
    <scope>NUCLEOTIDE SEQUENCE [LARGE SCALE GENOMIC DNA]</scope>
    <source>
        <strain evidence="6 7">MMS16-CNU292</strain>
    </source>
</reference>
<comment type="similarity">
    <text evidence="1">Belongs to the metallo-beta-lactamase superfamily.</text>
</comment>
<evidence type="ECO:0000256" key="1">
    <source>
        <dbReference type="ARBA" id="ARBA00007749"/>
    </source>
</evidence>
<evidence type="ECO:0000256" key="2">
    <source>
        <dbReference type="ARBA" id="ARBA00022723"/>
    </source>
</evidence>
<keyword evidence="2" id="KW-0479">Metal-binding</keyword>
<dbReference type="EMBL" id="VIGB01000003">
    <property type="protein sequence ID" value="TQF01832.1"/>
    <property type="molecule type" value="Genomic_DNA"/>
</dbReference>
<dbReference type="CDD" id="cd07742">
    <property type="entry name" value="metallo-hydrolase-like_MBL-fold"/>
    <property type="match status" value="1"/>
</dbReference>
<evidence type="ECO:0000256" key="3">
    <source>
        <dbReference type="ARBA" id="ARBA00022801"/>
    </source>
</evidence>
<keyword evidence="4" id="KW-0862">Zinc</keyword>
<feature type="domain" description="Metallo-beta-lactamase" evidence="5">
    <location>
        <begin position="41"/>
        <end position="273"/>
    </location>
</feature>
<evidence type="ECO:0000259" key="5">
    <source>
        <dbReference type="SMART" id="SM00849"/>
    </source>
</evidence>
<proteinExistence type="inferred from homology"/>
<sequence>MSAPVPPGGSVTIHHLDCATMCPLGGRLLLGSGGPLFGRLVSHCLLVESEAGLILVDTGFGTGDVTDPGRLGRQFRFNSRPQLSLARTALHQIRILGHDPRDVRHIVLTHLDPDHAGGLADFPQAQVHLLADELRAARELATRAERQRYRTAQWEHNPRWVEHQATGTESWFDFQAIPLLPDELPELLLVPLVGHTRGHTGVALRDDDGWLLHCGDAYLSRADVAPDSAGGPPVLSMFQRAIATDDRTRRHNLERLRDLARSHADEVRLVCSHDPYELVEALGRVAPR</sequence>
<accession>A0A540VYJ2</accession>
<dbReference type="PANTHER" id="PTHR42978">
    <property type="entry name" value="QUORUM-QUENCHING LACTONASE YTNP-RELATED-RELATED"/>
    <property type="match status" value="1"/>
</dbReference>
<keyword evidence="3 6" id="KW-0378">Hydrolase</keyword>
<dbReference type="InterPro" id="IPR051013">
    <property type="entry name" value="MBL_superfamily_lactonases"/>
</dbReference>
<name>A0A540VYJ2_9ACTN</name>
<protein>
    <submittedName>
        <fullName evidence="6">MBL fold metallo-hydrolase</fullName>
    </submittedName>
</protein>
<keyword evidence="7" id="KW-1185">Reference proteome</keyword>